<evidence type="ECO:0000256" key="3">
    <source>
        <dbReference type="ARBA" id="ARBA00022526"/>
    </source>
</evidence>
<dbReference type="GO" id="GO:0009051">
    <property type="term" value="P:pentose-phosphate shunt, oxidative branch"/>
    <property type="evidence" value="ECO:0007669"/>
    <property type="project" value="TreeGrafter"/>
</dbReference>
<name>A0A250IE32_9BACT</name>
<protein>
    <recommendedName>
        <fullName evidence="7">Glucose-6-phosphate 1-dehydrogenase</fullName>
        <shortName evidence="7">G6PD</shortName>
        <ecNumber evidence="7">1.1.1.49</ecNumber>
    </recommendedName>
</protein>
<sequence length="491" mass="54648">MAQETHSDALVFFGATGDLAYKQIFPSLLALVARDGLSVPIIGVAKAGWNLDQLKERARASIREHGQAHDEDSLQRLFQLLRYVDGDYRDPGTFNAVKKELGQAQRPLHYLAIPPSLFGTVVEGLSKAECLSQARVVVEKPFGRDLASARALNETLHRFLPESSIFRIDHFLGKEPVQNLLFFRFANVFLEPIWNRQHVRSVQVTLAESFGIKGRGAFYEEVGAVRDVLQNHLLQIVALLTMDAPFCSSAEALRDEKARVFKAMRSLSPDSVVRGQFRGYRQVPGVAPDSRVETFAAVRLFIDSWRWADVPFYIRAGKCLPTDATEVFVELNHPPRPIFEAPTQASPNFVRFRLGPDVRISIGARAKKPGTSMEGEDVDLVASQHSAAAMKPYERLLGDAMRGDISLFARQESVEEAWRVVDPILHDGQVHEYEPGTWGPREADVLAPQGAWRTVLADSGGVQVVRDARDEAHRSDEALPEGAQRLKPAAR</sequence>
<reference evidence="11 12" key="1">
    <citation type="submission" date="2017-06" db="EMBL/GenBank/DDBJ databases">
        <authorList>
            <person name="Kim H.J."/>
            <person name="Triplett B.A."/>
        </authorList>
    </citation>
    <scope>NUCLEOTIDE SEQUENCE [LARGE SCALE GENOMIC DNA]</scope>
    <source>
        <strain evidence="11 12">DSM 14713</strain>
    </source>
</reference>
<keyword evidence="3 7" id="KW-0313">Glucose metabolism</keyword>
<dbReference type="GO" id="GO:0005829">
    <property type="term" value="C:cytosol"/>
    <property type="evidence" value="ECO:0007669"/>
    <property type="project" value="TreeGrafter"/>
</dbReference>
<dbReference type="InterPro" id="IPR019796">
    <property type="entry name" value="G6P_DH_AS"/>
</dbReference>
<keyword evidence="12" id="KW-1185">Reference proteome</keyword>
<dbReference type="PANTHER" id="PTHR23429">
    <property type="entry name" value="GLUCOSE-6-PHOSPHATE 1-DEHYDROGENASE G6PD"/>
    <property type="match status" value="1"/>
</dbReference>
<dbReference type="HAMAP" id="MF_00966">
    <property type="entry name" value="G6PD"/>
    <property type="match status" value="1"/>
</dbReference>
<dbReference type="PIRSF" id="PIRSF000110">
    <property type="entry name" value="G6PD"/>
    <property type="match status" value="1"/>
</dbReference>
<evidence type="ECO:0000259" key="10">
    <source>
        <dbReference type="Pfam" id="PF02781"/>
    </source>
</evidence>
<proteinExistence type="inferred from homology"/>
<dbReference type="KEGG" id="mbd:MEBOL_002953"/>
<dbReference type="Pfam" id="PF00479">
    <property type="entry name" value="G6PD_N"/>
    <property type="match status" value="1"/>
</dbReference>
<dbReference type="PROSITE" id="PS00069">
    <property type="entry name" value="G6P_DEHYDROGENASE"/>
    <property type="match status" value="1"/>
</dbReference>
<evidence type="ECO:0000313" key="11">
    <source>
        <dbReference type="EMBL" id="ATB29503.1"/>
    </source>
</evidence>
<comment type="function">
    <text evidence="7">Catalyzes the oxidation of glucose 6-phosphate to 6-phosphogluconolactone.</text>
</comment>
<dbReference type="InterPro" id="IPR036291">
    <property type="entry name" value="NAD(P)-bd_dom_sf"/>
</dbReference>
<dbReference type="GO" id="GO:0004345">
    <property type="term" value="F:glucose-6-phosphate dehydrogenase activity"/>
    <property type="evidence" value="ECO:0007669"/>
    <property type="project" value="UniProtKB-UniRule"/>
</dbReference>
<comment type="catalytic activity">
    <reaction evidence="7">
        <text>D-glucose 6-phosphate + NADP(+) = 6-phospho-D-glucono-1,5-lactone + NADPH + H(+)</text>
        <dbReference type="Rhea" id="RHEA:15841"/>
        <dbReference type="ChEBI" id="CHEBI:15378"/>
        <dbReference type="ChEBI" id="CHEBI:57783"/>
        <dbReference type="ChEBI" id="CHEBI:57955"/>
        <dbReference type="ChEBI" id="CHEBI:58349"/>
        <dbReference type="ChEBI" id="CHEBI:61548"/>
        <dbReference type="EC" id="1.1.1.49"/>
    </reaction>
</comment>
<feature type="binding site" evidence="7">
    <location>
        <position position="208"/>
    </location>
    <ligand>
        <name>substrate</name>
    </ligand>
</feature>
<dbReference type="RefSeq" id="WP_095978056.1">
    <property type="nucleotide sequence ID" value="NZ_CP022163.1"/>
</dbReference>
<dbReference type="Pfam" id="PF02781">
    <property type="entry name" value="G6PD_C"/>
    <property type="match status" value="1"/>
</dbReference>
<dbReference type="InterPro" id="IPR022675">
    <property type="entry name" value="G6P_DH_C"/>
</dbReference>
<evidence type="ECO:0000256" key="4">
    <source>
        <dbReference type="ARBA" id="ARBA00022857"/>
    </source>
</evidence>
<evidence type="ECO:0000256" key="5">
    <source>
        <dbReference type="ARBA" id="ARBA00023002"/>
    </source>
</evidence>
<dbReference type="InterPro" id="IPR001282">
    <property type="entry name" value="G6P_DH"/>
</dbReference>
<feature type="region of interest" description="Disordered" evidence="8">
    <location>
        <begin position="469"/>
        <end position="491"/>
    </location>
</feature>
<evidence type="ECO:0000313" key="12">
    <source>
        <dbReference type="Proteomes" id="UP000217289"/>
    </source>
</evidence>
<comment type="caution">
    <text evidence="7">Lacks conserved residue(s) required for the propagation of feature annotation.</text>
</comment>
<dbReference type="NCBIfam" id="TIGR00871">
    <property type="entry name" value="zwf"/>
    <property type="match status" value="1"/>
</dbReference>
<dbReference type="Proteomes" id="UP000217289">
    <property type="component" value="Chromosome"/>
</dbReference>
<dbReference type="InterPro" id="IPR022674">
    <property type="entry name" value="G6P_DH_NAD-bd"/>
</dbReference>
<dbReference type="Gene3D" id="3.30.360.10">
    <property type="entry name" value="Dihydrodipicolinate Reductase, domain 2"/>
    <property type="match status" value="1"/>
</dbReference>
<dbReference type="EC" id="1.1.1.49" evidence="7"/>
<evidence type="ECO:0000256" key="6">
    <source>
        <dbReference type="ARBA" id="ARBA00023277"/>
    </source>
</evidence>
<feature type="binding site" evidence="7">
    <location>
        <position position="318"/>
    </location>
    <ligand>
        <name>substrate</name>
    </ligand>
</feature>
<evidence type="ECO:0000259" key="9">
    <source>
        <dbReference type="Pfam" id="PF00479"/>
    </source>
</evidence>
<feature type="active site" description="Proton acceptor" evidence="7">
    <location>
        <position position="232"/>
    </location>
</feature>
<dbReference type="SUPFAM" id="SSF55347">
    <property type="entry name" value="Glyceraldehyde-3-phosphate dehydrogenase-like, C-terminal domain"/>
    <property type="match status" value="1"/>
</dbReference>
<feature type="binding site" evidence="7">
    <location>
        <position position="140"/>
    </location>
    <ligand>
        <name>NADP(+)</name>
        <dbReference type="ChEBI" id="CHEBI:58349"/>
    </ligand>
</feature>
<dbReference type="EMBL" id="CP022163">
    <property type="protein sequence ID" value="ATB29503.1"/>
    <property type="molecule type" value="Genomic_DNA"/>
</dbReference>
<evidence type="ECO:0000256" key="7">
    <source>
        <dbReference type="HAMAP-Rule" id="MF_00966"/>
    </source>
</evidence>
<comment type="pathway">
    <text evidence="1 7">Carbohydrate degradation; pentose phosphate pathway; D-ribulose 5-phosphate from D-glucose 6-phosphate (oxidative stage): step 1/3.</text>
</comment>
<dbReference type="PANTHER" id="PTHR23429:SF0">
    <property type="entry name" value="GLUCOSE-6-PHOSPHATE 1-DEHYDROGENASE"/>
    <property type="match status" value="1"/>
</dbReference>
<evidence type="ECO:0000256" key="8">
    <source>
        <dbReference type="SAM" id="MobiDB-lite"/>
    </source>
</evidence>
<feature type="binding site" evidence="7">
    <location>
        <position position="170"/>
    </location>
    <ligand>
        <name>substrate</name>
    </ligand>
</feature>
<comment type="similarity">
    <text evidence="2 7">Belongs to the glucose-6-phosphate dehydrogenase family.</text>
</comment>
<dbReference type="UniPathway" id="UPA00115">
    <property type="reaction ID" value="UER00408"/>
</dbReference>
<feature type="binding site" evidence="7">
    <location>
        <position position="227"/>
    </location>
    <ligand>
        <name>substrate</name>
    </ligand>
</feature>
<evidence type="ECO:0000256" key="2">
    <source>
        <dbReference type="ARBA" id="ARBA00009975"/>
    </source>
</evidence>
<gene>
    <name evidence="7" type="primary">zwf</name>
    <name evidence="11" type="ORF">MEBOL_002953</name>
</gene>
<dbReference type="SUPFAM" id="SSF51735">
    <property type="entry name" value="NAD(P)-binding Rossmann-fold domains"/>
    <property type="match status" value="1"/>
</dbReference>
<dbReference type="GO" id="GO:0050661">
    <property type="term" value="F:NADP binding"/>
    <property type="evidence" value="ECO:0007669"/>
    <property type="project" value="UniProtKB-UniRule"/>
</dbReference>
<keyword evidence="4 7" id="KW-0521">NADP</keyword>
<dbReference type="Gene3D" id="3.40.50.720">
    <property type="entry name" value="NAD(P)-binding Rossmann-like Domain"/>
    <property type="match status" value="1"/>
</dbReference>
<evidence type="ECO:0000256" key="1">
    <source>
        <dbReference type="ARBA" id="ARBA00004937"/>
    </source>
</evidence>
<dbReference type="AlphaFoldDB" id="A0A250IE32"/>
<dbReference type="GO" id="GO:0006006">
    <property type="term" value="P:glucose metabolic process"/>
    <property type="evidence" value="ECO:0007669"/>
    <property type="project" value="UniProtKB-KW"/>
</dbReference>
<feature type="binding site" evidence="7">
    <location>
        <position position="174"/>
    </location>
    <ligand>
        <name>substrate</name>
    </ligand>
</feature>
<keyword evidence="5 7" id="KW-0560">Oxidoreductase</keyword>
<dbReference type="OrthoDB" id="9802739at2"/>
<organism evidence="11 12">
    <name type="scientific">Melittangium boletus DSM 14713</name>
    <dbReference type="NCBI Taxonomy" id="1294270"/>
    <lineage>
        <taxon>Bacteria</taxon>
        <taxon>Pseudomonadati</taxon>
        <taxon>Myxococcota</taxon>
        <taxon>Myxococcia</taxon>
        <taxon>Myxococcales</taxon>
        <taxon>Cystobacterineae</taxon>
        <taxon>Archangiaceae</taxon>
        <taxon>Melittangium</taxon>
    </lineage>
</organism>
<feature type="domain" description="Glucose-6-phosphate dehydrogenase C-terminal" evidence="10">
    <location>
        <begin position="182"/>
        <end position="447"/>
    </location>
</feature>
<feature type="domain" description="Glucose-6-phosphate dehydrogenase NAD-binding" evidence="9">
    <location>
        <begin position="11"/>
        <end position="179"/>
    </location>
</feature>
<dbReference type="PRINTS" id="PR00079">
    <property type="entry name" value="G6PDHDRGNASE"/>
</dbReference>
<dbReference type="NCBIfam" id="NF009492">
    <property type="entry name" value="PRK12853.1-3"/>
    <property type="match status" value="1"/>
</dbReference>
<keyword evidence="6 7" id="KW-0119">Carbohydrate metabolism</keyword>
<accession>A0A250IE32</accession>